<comment type="caution">
    <text evidence="2">The sequence shown here is derived from an EMBL/GenBank/DDBJ whole genome shotgun (WGS) entry which is preliminary data.</text>
</comment>
<dbReference type="EMBL" id="JAPTSV010000004">
    <property type="protein sequence ID" value="KAJ1528353.1"/>
    <property type="molecule type" value="Genomic_DNA"/>
</dbReference>
<accession>A0AAV7XTG4</accession>
<feature type="region of interest" description="Disordered" evidence="1">
    <location>
        <begin position="1"/>
        <end position="88"/>
    </location>
</feature>
<dbReference type="Proteomes" id="UP001075354">
    <property type="component" value="Chromosome 4"/>
</dbReference>
<sequence length="88" mass="10084">MPPPSSTRTPSRHKQVPGKTARLIPAALKHWKRRPRASDVTEQTTPRSRRRKRRGRRRKMRRRLDPGEGRGVAAARSVPSSTLIVICR</sequence>
<proteinExistence type="predicted"/>
<reference evidence="2" key="1">
    <citation type="submission" date="2022-12" db="EMBL/GenBank/DDBJ databases">
        <title>Chromosome-level genome assembly of the bean flower thrips Megalurothrips usitatus.</title>
        <authorList>
            <person name="Ma L."/>
            <person name="Liu Q."/>
            <person name="Li H."/>
            <person name="Cai W."/>
        </authorList>
    </citation>
    <scope>NUCLEOTIDE SEQUENCE</scope>
    <source>
        <strain evidence="2">Cailab_2022a</strain>
    </source>
</reference>
<feature type="compositionally biased region" description="Basic residues" evidence="1">
    <location>
        <begin position="47"/>
        <end position="62"/>
    </location>
</feature>
<evidence type="ECO:0000256" key="1">
    <source>
        <dbReference type="SAM" id="MobiDB-lite"/>
    </source>
</evidence>
<name>A0AAV7XTG4_9NEOP</name>
<organism evidence="2 3">
    <name type="scientific">Megalurothrips usitatus</name>
    <name type="common">bean blossom thrips</name>
    <dbReference type="NCBI Taxonomy" id="439358"/>
    <lineage>
        <taxon>Eukaryota</taxon>
        <taxon>Metazoa</taxon>
        <taxon>Ecdysozoa</taxon>
        <taxon>Arthropoda</taxon>
        <taxon>Hexapoda</taxon>
        <taxon>Insecta</taxon>
        <taxon>Pterygota</taxon>
        <taxon>Neoptera</taxon>
        <taxon>Paraneoptera</taxon>
        <taxon>Thysanoptera</taxon>
        <taxon>Terebrantia</taxon>
        <taxon>Thripoidea</taxon>
        <taxon>Thripidae</taxon>
        <taxon>Megalurothrips</taxon>
    </lineage>
</organism>
<dbReference type="AlphaFoldDB" id="A0AAV7XTG4"/>
<keyword evidence="3" id="KW-1185">Reference proteome</keyword>
<gene>
    <name evidence="2" type="ORF">ONE63_006773</name>
</gene>
<evidence type="ECO:0000313" key="3">
    <source>
        <dbReference type="Proteomes" id="UP001075354"/>
    </source>
</evidence>
<feature type="compositionally biased region" description="Polar residues" evidence="1">
    <location>
        <begin position="78"/>
        <end position="88"/>
    </location>
</feature>
<evidence type="ECO:0000313" key="2">
    <source>
        <dbReference type="EMBL" id="KAJ1528353.1"/>
    </source>
</evidence>
<protein>
    <submittedName>
        <fullName evidence="2">Uncharacterized protein</fullName>
    </submittedName>
</protein>